<dbReference type="Pfam" id="PF26484">
    <property type="entry name" value="WNWW"/>
    <property type="match status" value="1"/>
</dbReference>
<dbReference type="GeneID" id="70686031"/>
<proteinExistence type="predicted"/>
<sequence length="92" mass="10295">MTLDPVRLGQRLDDEFGGKPGEQRVVARQAVDLADASKYEADTGAELTVQEIISHLADAPEGTPAERWNWWIGSLDVAYGGYERFSVRRYPE</sequence>
<dbReference type="Proteomes" id="UP000663586">
    <property type="component" value="Chromosome"/>
</dbReference>
<keyword evidence="2" id="KW-1185">Reference proteome</keyword>
<evidence type="ECO:0000313" key="1">
    <source>
        <dbReference type="EMBL" id="QSG03845.1"/>
    </source>
</evidence>
<gene>
    <name evidence="1" type="ORF">AArcS_2649</name>
</gene>
<organism evidence="1 2">
    <name type="scientific">Natranaeroarchaeum sulfidigenes</name>
    <dbReference type="NCBI Taxonomy" id="2784880"/>
    <lineage>
        <taxon>Archaea</taxon>
        <taxon>Methanobacteriati</taxon>
        <taxon>Methanobacteriota</taxon>
        <taxon>Stenosarchaea group</taxon>
        <taxon>Halobacteria</taxon>
        <taxon>Halobacteriales</taxon>
        <taxon>Natronoarchaeaceae</taxon>
        <taxon>Natranaeroarchaeum</taxon>
    </lineage>
</organism>
<accession>A0A897MZN4</accession>
<protein>
    <submittedName>
        <fullName evidence="1">Uncharacterized protein</fullName>
    </submittedName>
</protein>
<dbReference type="RefSeq" id="WP_310736972.1">
    <property type="nucleotide sequence ID" value="NZ_CP064786.1"/>
</dbReference>
<reference evidence="1" key="1">
    <citation type="submission" date="2020-11" db="EMBL/GenBank/DDBJ databases">
        <title>Carbohydrate-dependent, anaerobic sulfur respiration: A novel catabolism in halophilic archaea.</title>
        <authorList>
            <person name="Sorokin D.Y."/>
            <person name="Messina E."/>
            <person name="Smedile F."/>
            <person name="La Cono V."/>
            <person name="Hallsworth J.E."/>
            <person name="Yakimov M.M."/>
        </authorList>
    </citation>
    <scope>NUCLEOTIDE SEQUENCE</scope>
    <source>
        <strain evidence="1">AArc-S</strain>
    </source>
</reference>
<evidence type="ECO:0000313" key="2">
    <source>
        <dbReference type="Proteomes" id="UP000663586"/>
    </source>
</evidence>
<dbReference type="EMBL" id="CP064786">
    <property type="protein sequence ID" value="QSG03845.1"/>
    <property type="molecule type" value="Genomic_DNA"/>
</dbReference>
<dbReference type="InterPro" id="IPR058716">
    <property type="entry name" value="WNWW_dom-containing"/>
</dbReference>
<dbReference type="KEGG" id="hara:AArcS_2649"/>
<dbReference type="AlphaFoldDB" id="A0A897MZN4"/>
<name>A0A897MZN4_9EURY</name>